<proteinExistence type="predicted"/>
<comment type="caution">
    <text evidence="1">The sequence shown here is derived from an EMBL/GenBank/DDBJ whole genome shotgun (WGS) entry which is preliminary data.</text>
</comment>
<gene>
    <name evidence="1" type="ORF">HDF17_001806</name>
</gene>
<keyword evidence="2" id="KW-1185">Reference proteome</keyword>
<dbReference type="AlphaFoldDB" id="A0A7Y9PGL2"/>
<dbReference type="Proteomes" id="UP000589520">
    <property type="component" value="Unassembled WGS sequence"/>
</dbReference>
<reference evidence="1 2" key="1">
    <citation type="submission" date="2020-07" db="EMBL/GenBank/DDBJ databases">
        <title>Genomic Encyclopedia of Type Strains, Phase IV (KMG-V): Genome sequencing to study the core and pangenomes of soil and plant-associated prokaryotes.</title>
        <authorList>
            <person name="Whitman W."/>
        </authorList>
    </citation>
    <scope>NUCLEOTIDE SEQUENCE [LARGE SCALE GENOMIC DNA]</scope>
    <source>
        <strain evidence="1 2">X4EP2</strain>
    </source>
</reference>
<protein>
    <submittedName>
        <fullName evidence="1">Uncharacterized protein</fullName>
    </submittedName>
</protein>
<sequence length="49" mass="5218">MIDGGGNVGLFGGVRSHRTKGYLYRRGAAQSSRKCAATGRSFASPRMDI</sequence>
<accession>A0A7Y9PGL2</accession>
<evidence type="ECO:0000313" key="1">
    <source>
        <dbReference type="EMBL" id="NYF79519.1"/>
    </source>
</evidence>
<name>A0A7Y9PGL2_9BACT</name>
<evidence type="ECO:0000313" key="2">
    <source>
        <dbReference type="Proteomes" id="UP000589520"/>
    </source>
</evidence>
<dbReference type="EMBL" id="JACCCW010000001">
    <property type="protein sequence ID" value="NYF79519.1"/>
    <property type="molecule type" value="Genomic_DNA"/>
</dbReference>
<organism evidence="1 2">
    <name type="scientific">Granulicella arctica</name>
    <dbReference type="NCBI Taxonomy" id="940613"/>
    <lineage>
        <taxon>Bacteria</taxon>
        <taxon>Pseudomonadati</taxon>
        <taxon>Acidobacteriota</taxon>
        <taxon>Terriglobia</taxon>
        <taxon>Terriglobales</taxon>
        <taxon>Acidobacteriaceae</taxon>
        <taxon>Granulicella</taxon>
    </lineage>
</organism>